<accession>X0WVS6</accession>
<feature type="non-terminal residue" evidence="1">
    <location>
        <position position="1"/>
    </location>
</feature>
<dbReference type="EMBL" id="BARS01048273">
    <property type="protein sequence ID" value="GAG34785.1"/>
    <property type="molecule type" value="Genomic_DNA"/>
</dbReference>
<protein>
    <submittedName>
        <fullName evidence="1">Uncharacterized protein</fullName>
    </submittedName>
</protein>
<reference evidence="1" key="1">
    <citation type="journal article" date="2014" name="Front. Microbiol.">
        <title>High frequency of phylogenetically diverse reductive dehalogenase-homologous genes in deep subseafloor sedimentary metagenomes.</title>
        <authorList>
            <person name="Kawai M."/>
            <person name="Futagami T."/>
            <person name="Toyoda A."/>
            <person name="Takaki Y."/>
            <person name="Nishi S."/>
            <person name="Hori S."/>
            <person name="Arai W."/>
            <person name="Tsubouchi T."/>
            <person name="Morono Y."/>
            <person name="Uchiyama I."/>
            <person name="Ito T."/>
            <person name="Fujiyama A."/>
            <person name="Inagaki F."/>
            <person name="Takami H."/>
        </authorList>
    </citation>
    <scope>NUCLEOTIDE SEQUENCE</scope>
    <source>
        <strain evidence="1">Expedition CK06-06</strain>
    </source>
</reference>
<name>X0WVS6_9ZZZZ</name>
<evidence type="ECO:0000313" key="1">
    <source>
        <dbReference type="EMBL" id="GAG34785.1"/>
    </source>
</evidence>
<proteinExistence type="predicted"/>
<sequence>AKDLSYERLAAGQDPVGGEIIVRGPPVGTKGRFFKYRMEERVSFFLSGL</sequence>
<gene>
    <name evidence="1" type="ORF">S01H1_72392</name>
</gene>
<dbReference type="AlphaFoldDB" id="X0WVS6"/>
<comment type="caution">
    <text evidence="1">The sequence shown here is derived from an EMBL/GenBank/DDBJ whole genome shotgun (WGS) entry which is preliminary data.</text>
</comment>
<organism evidence="1">
    <name type="scientific">marine sediment metagenome</name>
    <dbReference type="NCBI Taxonomy" id="412755"/>
    <lineage>
        <taxon>unclassified sequences</taxon>
        <taxon>metagenomes</taxon>
        <taxon>ecological metagenomes</taxon>
    </lineage>
</organism>